<dbReference type="Proteomes" id="UP001595075">
    <property type="component" value="Unassembled WGS sequence"/>
</dbReference>
<comment type="caution">
    <text evidence="1">The sequence shown here is derived from an EMBL/GenBank/DDBJ whole genome shotgun (WGS) entry which is preliminary data.</text>
</comment>
<protein>
    <submittedName>
        <fullName evidence="1">Uncharacterized protein</fullName>
    </submittedName>
</protein>
<evidence type="ECO:0000313" key="2">
    <source>
        <dbReference type="Proteomes" id="UP001595075"/>
    </source>
</evidence>
<evidence type="ECO:0000313" key="1">
    <source>
        <dbReference type="EMBL" id="KAL2065541.1"/>
    </source>
</evidence>
<sequence length="128" mass="14922">MSDFCKGSKLLSLLDETDDDERGNNRPWNANKSAGISIKVSHWKRSECECSQGNHRHNTWVTWPVVSEVRLGGENERRGELKRMWKERSGQGRRGDQQFSSLLSGRFGNELVCARIAVRWWSWSWVWV</sequence>
<name>A0ABR4C7N5_9HELO</name>
<keyword evidence="2" id="KW-1185">Reference proteome</keyword>
<proteinExistence type="predicted"/>
<reference evidence="1 2" key="1">
    <citation type="journal article" date="2024" name="Commun. Biol.">
        <title>Comparative genomic analysis of thermophilic fungi reveals convergent evolutionary adaptations and gene losses.</title>
        <authorList>
            <person name="Steindorff A.S."/>
            <person name="Aguilar-Pontes M.V."/>
            <person name="Robinson A.J."/>
            <person name="Andreopoulos B."/>
            <person name="LaButti K."/>
            <person name="Kuo A."/>
            <person name="Mondo S."/>
            <person name="Riley R."/>
            <person name="Otillar R."/>
            <person name="Haridas S."/>
            <person name="Lipzen A."/>
            <person name="Grimwood J."/>
            <person name="Schmutz J."/>
            <person name="Clum A."/>
            <person name="Reid I.D."/>
            <person name="Moisan M.C."/>
            <person name="Butler G."/>
            <person name="Nguyen T.T.M."/>
            <person name="Dewar K."/>
            <person name="Conant G."/>
            <person name="Drula E."/>
            <person name="Henrissat B."/>
            <person name="Hansel C."/>
            <person name="Singer S."/>
            <person name="Hutchinson M.I."/>
            <person name="de Vries R.P."/>
            <person name="Natvig D.O."/>
            <person name="Powell A.J."/>
            <person name="Tsang A."/>
            <person name="Grigoriev I.V."/>
        </authorList>
    </citation>
    <scope>NUCLEOTIDE SEQUENCE [LARGE SCALE GENOMIC DNA]</scope>
    <source>
        <strain evidence="1 2">CBS 494.80</strain>
    </source>
</reference>
<accession>A0ABR4C7N5</accession>
<dbReference type="EMBL" id="JAZHXI010000012">
    <property type="protein sequence ID" value="KAL2065541.1"/>
    <property type="molecule type" value="Genomic_DNA"/>
</dbReference>
<gene>
    <name evidence="1" type="ORF">VTL71DRAFT_3211</name>
</gene>
<organism evidence="1 2">
    <name type="scientific">Oculimacula yallundae</name>
    <dbReference type="NCBI Taxonomy" id="86028"/>
    <lineage>
        <taxon>Eukaryota</taxon>
        <taxon>Fungi</taxon>
        <taxon>Dikarya</taxon>
        <taxon>Ascomycota</taxon>
        <taxon>Pezizomycotina</taxon>
        <taxon>Leotiomycetes</taxon>
        <taxon>Helotiales</taxon>
        <taxon>Ploettnerulaceae</taxon>
        <taxon>Oculimacula</taxon>
    </lineage>
</organism>